<feature type="transmembrane region" description="Helical" evidence="7">
    <location>
        <begin position="26"/>
        <end position="47"/>
    </location>
</feature>
<accession>A0ABR4XPZ8</accession>
<evidence type="ECO:0000256" key="7">
    <source>
        <dbReference type="SAM" id="Phobius"/>
    </source>
</evidence>
<evidence type="ECO:0000313" key="9">
    <source>
        <dbReference type="Proteomes" id="UP000030023"/>
    </source>
</evidence>
<keyword evidence="5 7" id="KW-1133">Transmembrane helix</keyword>
<evidence type="ECO:0000256" key="2">
    <source>
        <dbReference type="ARBA" id="ARBA00022448"/>
    </source>
</evidence>
<dbReference type="PANTHER" id="PTHR43744">
    <property type="entry name" value="ABC TRANSPORTER PERMEASE PROTEIN MG189-RELATED-RELATED"/>
    <property type="match status" value="1"/>
</dbReference>
<proteinExistence type="predicted"/>
<evidence type="ECO:0000256" key="4">
    <source>
        <dbReference type="ARBA" id="ARBA00022692"/>
    </source>
</evidence>
<protein>
    <recommendedName>
        <fullName evidence="10">Carbohydrate ABC transporter permease</fullName>
    </recommendedName>
</protein>
<dbReference type="SUPFAM" id="SSF161098">
    <property type="entry name" value="MetI-like"/>
    <property type="match status" value="1"/>
</dbReference>
<evidence type="ECO:0000256" key="3">
    <source>
        <dbReference type="ARBA" id="ARBA00022475"/>
    </source>
</evidence>
<keyword evidence="4 7" id="KW-0812">Transmembrane</keyword>
<evidence type="ECO:0000313" key="8">
    <source>
        <dbReference type="EMBL" id="KGO31540.1"/>
    </source>
</evidence>
<dbReference type="Gene3D" id="1.10.3720.10">
    <property type="entry name" value="MetI-like"/>
    <property type="match status" value="1"/>
</dbReference>
<gene>
    <name evidence="8" type="ORF">Q757_06620</name>
</gene>
<dbReference type="EMBL" id="AXCV01000314">
    <property type="protein sequence ID" value="KGO31540.1"/>
    <property type="molecule type" value="Genomic_DNA"/>
</dbReference>
<evidence type="ECO:0000256" key="6">
    <source>
        <dbReference type="ARBA" id="ARBA00023136"/>
    </source>
</evidence>
<comment type="subcellular location">
    <subcellularLocation>
        <location evidence="1">Cell membrane</location>
        <topology evidence="1">Multi-pass membrane protein</topology>
    </subcellularLocation>
</comment>
<dbReference type="PANTHER" id="PTHR43744:SF9">
    <property type="entry name" value="POLYGALACTURONAN_RHAMNOGALACTURONAN TRANSPORT SYSTEM PERMEASE PROTEIN YTCP"/>
    <property type="match status" value="1"/>
</dbReference>
<feature type="transmembrane region" description="Helical" evidence="7">
    <location>
        <begin position="84"/>
        <end position="107"/>
    </location>
</feature>
<organism evidence="8 9">
    <name type="scientific">Oenococcus alcoholitolerans</name>
    <dbReference type="NCBI Taxonomy" id="931074"/>
    <lineage>
        <taxon>Bacteria</taxon>
        <taxon>Bacillati</taxon>
        <taxon>Bacillota</taxon>
        <taxon>Bacilli</taxon>
        <taxon>Lactobacillales</taxon>
        <taxon>Lactobacillaceae</taxon>
        <taxon>Oenococcus</taxon>
    </lineage>
</organism>
<name>A0ABR4XPZ8_9LACO</name>
<keyword evidence="9" id="KW-1185">Reference proteome</keyword>
<keyword evidence="3" id="KW-1003">Cell membrane</keyword>
<evidence type="ECO:0008006" key="10">
    <source>
        <dbReference type="Google" id="ProtNLM"/>
    </source>
</evidence>
<keyword evidence="2" id="KW-0813">Transport</keyword>
<comment type="caution">
    <text evidence="8">The sequence shown here is derived from an EMBL/GenBank/DDBJ whole genome shotgun (WGS) entry which is preliminary data.</text>
</comment>
<evidence type="ECO:0000256" key="5">
    <source>
        <dbReference type="ARBA" id="ARBA00022989"/>
    </source>
</evidence>
<dbReference type="Proteomes" id="UP000030023">
    <property type="component" value="Unassembled WGS sequence"/>
</dbReference>
<evidence type="ECO:0000256" key="1">
    <source>
        <dbReference type="ARBA" id="ARBA00004651"/>
    </source>
</evidence>
<keyword evidence="6 7" id="KW-0472">Membrane</keyword>
<sequence length="141" mass="16038">MKKIDITKIRPQNHVKSSLSTRLFNILDLALMLIFTLIIFIPMWNILVSSFAANNANSFIFWPNKLSIANYISVMSDPGIWQSMWVSVAKTVIGVIFHLIMCSIVAYALSKRNLKGRNLYTSMGVITMFFSGGMIPTYLYF</sequence>
<feature type="transmembrane region" description="Helical" evidence="7">
    <location>
        <begin position="119"/>
        <end position="140"/>
    </location>
</feature>
<dbReference type="InterPro" id="IPR035906">
    <property type="entry name" value="MetI-like_sf"/>
</dbReference>
<reference evidence="8 9" key="1">
    <citation type="journal article" date="2014" name="Antonie Van Leeuwenhoek">
        <title>Oenococcus alcoholitolerans sp. nov., a lactic acid bacteria isolated from cachaca and ethanol fermentation processes.</title>
        <authorList>
            <person name="Badotti F."/>
            <person name="Moreira A.P."/>
            <person name="Tonon L.A."/>
            <person name="de Lucena B.T."/>
            <person name="Gomes Fde C."/>
            <person name="Kruger R."/>
            <person name="Thompson C.C."/>
            <person name="de Morais M.A.Jr."/>
            <person name="Rosa C.A."/>
            <person name="Thompson F.L."/>
        </authorList>
    </citation>
    <scope>NUCLEOTIDE SEQUENCE [LARGE SCALE GENOMIC DNA]</scope>
    <source>
        <strain evidence="8 9">UFRJ-M7.2.18</strain>
    </source>
</reference>